<dbReference type="GO" id="GO:0005524">
    <property type="term" value="F:ATP binding"/>
    <property type="evidence" value="ECO:0007669"/>
    <property type="project" value="UniProtKB-KW"/>
</dbReference>
<feature type="domain" description="ABC transporter" evidence="8">
    <location>
        <begin position="20"/>
        <end position="269"/>
    </location>
</feature>
<dbReference type="InterPro" id="IPR003439">
    <property type="entry name" value="ABC_transporter-like_ATP-bd"/>
</dbReference>
<proteinExistence type="inferred from homology"/>
<dbReference type="PANTHER" id="PTHR43297:SF2">
    <property type="entry name" value="DIPEPTIDE TRANSPORT ATP-BINDING PROTEIN DPPD"/>
    <property type="match status" value="1"/>
</dbReference>
<name>A0ABT1H6W1_9NOCA</name>
<evidence type="ECO:0000256" key="2">
    <source>
        <dbReference type="ARBA" id="ARBA00005417"/>
    </source>
</evidence>
<dbReference type="CDD" id="cd03257">
    <property type="entry name" value="ABC_NikE_OppD_transporters"/>
    <property type="match status" value="1"/>
</dbReference>
<dbReference type="PROSITE" id="PS00211">
    <property type="entry name" value="ABC_TRANSPORTER_1"/>
    <property type="match status" value="1"/>
</dbReference>
<comment type="subcellular location">
    <subcellularLocation>
        <location evidence="1">Cell membrane</location>
        <topology evidence="1">Peripheral membrane protein</topology>
    </subcellularLocation>
</comment>
<sequence>MATPHITPDVTDTDSTEPLLCVEDFGVELITATGVVRAVDTVSFSIAAGETVAVIGESGSGKSTTAMGVLGLLPDDLAVRSGAVRYRGRDILGDADALHEVRGREIALIPQDPMAALSPVHTVGSQLREAVAHSGVRGRRAQREQCVELLRQVRIPNPEHQLGRYPHQFSGGMLQRVLIAAALASSPRLVVADEPTSALDVTVQAGILDLLMGLQERTGVGMLIITHDLGVARLVADRIHVMKEGRFVEAGPADDIVDTPQSPYTKKLLDAVPRLGPWSLPGEPVTAGATA</sequence>
<evidence type="ECO:0000256" key="7">
    <source>
        <dbReference type="ARBA" id="ARBA00023136"/>
    </source>
</evidence>
<comment type="similarity">
    <text evidence="2">Belongs to the ABC transporter superfamily.</text>
</comment>
<dbReference type="Proteomes" id="UP001205740">
    <property type="component" value="Unassembled WGS sequence"/>
</dbReference>
<dbReference type="PROSITE" id="PS50893">
    <property type="entry name" value="ABC_TRANSPORTER_2"/>
    <property type="match status" value="1"/>
</dbReference>
<evidence type="ECO:0000313" key="10">
    <source>
        <dbReference type="Proteomes" id="UP001205740"/>
    </source>
</evidence>
<comment type="caution">
    <text evidence="9">The sequence shown here is derived from an EMBL/GenBank/DDBJ whole genome shotgun (WGS) entry which is preliminary data.</text>
</comment>
<organism evidence="9 10">
    <name type="scientific">Williamsia serinedens</name>
    <dbReference type="NCBI Taxonomy" id="391736"/>
    <lineage>
        <taxon>Bacteria</taxon>
        <taxon>Bacillati</taxon>
        <taxon>Actinomycetota</taxon>
        <taxon>Actinomycetes</taxon>
        <taxon>Mycobacteriales</taxon>
        <taxon>Nocardiaceae</taxon>
        <taxon>Williamsia</taxon>
    </lineage>
</organism>
<dbReference type="SUPFAM" id="SSF52540">
    <property type="entry name" value="P-loop containing nucleoside triphosphate hydrolases"/>
    <property type="match status" value="1"/>
</dbReference>
<dbReference type="Pfam" id="PF08352">
    <property type="entry name" value="oligo_HPY"/>
    <property type="match status" value="1"/>
</dbReference>
<keyword evidence="7" id="KW-0472">Membrane</keyword>
<dbReference type="InterPro" id="IPR050388">
    <property type="entry name" value="ABC_Ni/Peptide_Import"/>
</dbReference>
<dbReference type="SMART" id="SM00382">
    <property type="entry name" value="AAA"/>
    <property type="match status" value="1"/>
</dbReference>
<evidence type="ECO:0000256" key="1">
    <source>
        <dbReference type="ARBA" id="ARBA00004202"/>
    </source>
</evidence>
<gene>
    <name evidence="9" type="ORF">LX12_003574</name>
</gene>
<accession>A0ABT1H6W1</accession>
<dbReference type="Pfam" id="PF00005">
    <property type="entry name" value="ABC_tran"/>
    <property type="match status" value="1"/>
</dbReference>
<dbReference type="RefSeq" id="WP_253655917.1">
    <property type="nucleotide sequence ID" value="NZ_BAAAOE010000005.1"/>
</dbReference>
<keyword evidence="10" id="KW-1185">Reference proteome</keyword>
<dbReference type="InterPro" id="IPR027417">
    <property type="entry name" value="P-loop_NTPase"/>
</dbReference>
<dbReference type="EMBL" id="JAMTCG010000006">
    <property type="protein sequence ID" value="MCP2162370.1"/>
    <property type="molecule type" value="Genomic_DNA"/>
</dbReference>
<keyword evidence="6 9" id="KW-0067">ATP-binding</keyword>
<dbReference type="PANTHER" id="PTHR43297">
    <property type="entry name" value="OLIGOPEPTIDE TRANSPORT ATP-BINDING PROTEIN APPD"/>
    <property type="match status" value="1"/>
</dbReference>
<keyword evidence="4" id="KW-1003">Cell membrane</keyword>
<keyword evidence="3" id="KW-0813">Transport</keyword>
<evidence type="ECO:0000256" key="5">
    <source>
        <dbReference type="ARBA" id="ARBA00022741"/>
    </source>
</evidence>
<dbReference type="InterPro" id="IPR017871">
    <property type="entry name" value="ABC_transporter-like_CS"/>
</dbReference>
<evidence type="ECO:0000313" key="9">
    <source>
        <dbReference type="EMBL" id="MCP2162370.1"/>
    </source>
</evidence>
<evidence type="ECO:0000256" key="6">
    <source>
        <dbReference type="ARBA" id="ARBA00022840"/>
    </source>
</evidence>
<evidence type="ECO:0000256" key="4">
    <source>
        <dbReference type="ARBA" id="ARBA00022475"/>
    </source>
</evidence>
<evidence type="ECO:0000259" key="8">
    <source>
        <dbReference type="PROSITE" id="PS50893"/>
    </source>
</evidence>
<reference evidence="9 10" key="1">
    <citation type="submission" date="2022-06" db="EMBL/GenBank/DDBJ databases">
        <title>Genomic Encyclopedia of Archaeal and Bacterial Type Strains, Phase II (KMG-II): from individual species to whole genera.</title>
        <authorList>
            <person name="Goeker M."/>
        </authorList>
    </citation>
    <scope>NUCLEOTIDE SEQUENCE [LARGE SCALE GENOMIC DNA]</scope>
    <source>
        <strain evidence="9 10">DSM 45037</strain>
    </source>
</reference>
<dbReference type="InterPro" id="IPR013563">
    <property type="entry name" value="Oligopep_ABC_C"/>
</dbReference>
<protein>
    <submittedName>
        <fullName evidence="9">Peptide/nickel transport system ATP-binding protein</fullName>
    </submittedName>
</protein>
<dbReference type="Gene3D" id="3.40.50.300">
    <property type="entry name" value="P-loop containing nucleotide triphosphate hydrolases"/>
    <property type="match status" value="1"/>
</dbReference>
<evidence type="ECO:0000256" key="3">
    <source>
        <dbReference type="ARBA" id="ARBA00022448"/>
    </source>
</evidence>
<dbReference type="InterPro" id="IPR003593">
    <property type="entry name" value="AAA+_ATPase"/>
</dbReference>
<keyword evidence="5" id="KW-0547">Nucleotide-binding</keyword>